<feature type="compositionally biased region" description="Pro residues" evidence="3">
    <location>
        <begin position="168"/>
        <end position="181"/>
    </location>
</feature>
<accession>A0A9N9XN65</accession>
<feature type="region of interest" description="Disordered" evidence="3">
    <location>
        <begin position="1"/>
        <end position="78"/>
    </location>
</feature>
<organism evidence="5 6">
    <name type="scientific">Phyllotreta striolata</name>
    <name type="common">Striped flea beetle</name>
    <name type="synonym">Crioceris striolata</name>
    <dbReference type="NCBI Taxonomy" id="444603"/>
    <lineage>
        <taxon>Eukaryota</taxon>
        <taxon>Metazoa</taxon>
        <taxon>Ecdysozoa</taxon>
        <taxon>Arthropoda</taxon>
        <taxon>Hexapoda</taxon>
        <taxon>Insecta</taxon>
        <taxon>Pterygota</taxon>
        <taxon>Neoptera</taxon>
        <taxon>Endopterygota</taxon>
        <taxon>Coleoptera</taxon>
        <taxon>Polyphaga</taxon>
        <taxon>Cucujiformia</taxon>
        <taxon>Chrysomeloidea</taxon>
        <taxon>Chrysomelidae</taxon>
        <taxon>Galerucinae</taxon>
        <taxon>Alticini</taxon>
        <taxon>Phyllotreta</taxon>
    </lineage>
</organism>
<dbReference type="Proteomes" id="UP001153712">
    <property type="component" value="Chromosome 10"/>
</dbReference>
<sequence length="309" mass="34494">MSFILQKTKPFDKNKKKPPPRPPPPNFSKYRSKSTFNLNENLIEWSPPNSPKTERVSNFGGSVSSSFSSSTSSLASSKKSFDCDNMSVSNNIWPINLNAIATTSNATNVPYSHQTVGRQSTNVILNQPISRNGQRNVNANHLSVPTIIRPRPIKTKAIKEQIEEPSNNSPPMPSVPPPSPPKNVDNEDIPYGIALYDFEAKEPNDLSFQANDIVILLKKINNDWYFGKTQDIEGMFPANFIEVVVPLEKDDNTVMALFEFPAQMEGDLALKPGQLVTVMRRINEDWLYGESNGQVGQFPSNFVERVPNV</sequence>
<dbReference type="AlphaFoldDB" id="A0A9N9XN65"/>
<gene>
    <name evidence="5" type="ORF">PHYEVI_LOCUS1963</name>
</gene>
<dbReference type="PROSITE" id="PS50002">
    <property type="entry name" value="SH3"/>
    <property type="match status" value="2"/>
</dbReference>
<feature type="compositionally biased region" description="Low complexity" evidence="3">
    <location>
        <begin position="56"/>
        <end position="78"/>
    </location>
</feature>
<reference evidence="5" key="1">
    <citation type="submission" date="2022-01" db="EMBL/GenBank/DDBJ databases">
        <authorList>
            <person name="King R."/>
        </authorList>
    </citation>
    <scope>NUCLEOTIDE SEQUENCE</scope>
</reference>
<dbReference type="SUPFAM" id="SSF50044">
    <property type="entry name" value="SH3-domain"/>
    <property type="match status" value="2"/>
</dbReference>
<keyword evidence="6" id="KW-1185">Reference proteome</keyword>
<evidence type="ECO:0000313" key="5">
    <source>
        <dbReference type="EMBL" id="CAG9855515.1"/>
    </source>
</evidence>
<evidence type="ECO:0000256" key="1">
    <source>
        <dbReference type="ARBA" id="ARBA00022443"/>
    </source>
</evidence>
<dbReference type="Pfam" id="PF14604">
    <property type="entry name" value="SH3_9"/>
    <property type="match status" value="1"/>
</dbReference>
<feature type="domain" description="SH3" evidence="4">
    <location>
        <begin position="187"/>
        <end position="246"/>
    </location>
</feature>
<dbReference type="PRINTS" id="PR00452">
    <property type="entry name" value="SH3DOMAIN"/>
</dbReference>
<dbReference type="PANTHER" id="PTHR14167:SF116">
    <property type="entry name" value="CAP, ISOFORM AC"/>
    <property type="match status" value="1"/>
</dbReference>
<dbReference type="OrthoDB" id="27823at2759"/>
<dbReference type="SMART" id="SM00326">
    <property type="entry name" value="SH3"/>
    <property type="match status" value="2"/>
</dbReference>
<dbReference type="Pfam" id="PF00018">
    <property type="entry name" value="SH3_1"/>
    <property type="match status" value="1"/>
</dbReference>
<dbReference type="PRINTS" id="PR00499">
    <property type="entry name" value="P67PHOX"/>
</dbReference>
<keyword evidence="1 2" id="KW-0728">SH3 domain</keyword>
<dbReference type="InterPro" id="IPR050384">
    <property type="entry name" value="Endophilin_SH3RF"/>
</dbReference>
<dbReference type="InterPro" id="IPR036028">
    <property type="entry name" value="SH3-like_dom_sf"/>
</dbReference>
<evidence type="ECO:0000256" key="2">
    <source>
        <dbReference type="PROSITE-ProRule" id="PRU00192"/>
    </source>
</evidence>
<dbReference type="PANTHER" id="PTHR14167">
    <property type="entry name" value="SH3 DOMAIN-CONTAINING"/>
    <property type="match status" value="1"/>
</dbReference>
<dbReference type="InterPro" id="IPR001452">
    <property type="entry name" value="SH3_domain"/>
</dbReference>
<evidence type="ECO:0000259" key="4">
    <source>
        <dbReference type="PROSITE" id="PS50002"/>
    </source>
</evidence>
<proteinExistence type="predicted"/>
<dbReference type="Gene3D" id="2.30.30.40">
    <property type="entry name" value="SH3 Domains"/>
    <property type="match status" value="2"/>
</dbReference>
<evidence type="ECO:0000313" key="6">
    <source>
        <dbReference type="Proteomes" id="UP001153712"/>
    </source>
</evidence>
<evidence type="ECO:0000256" key="3">
    <source>
        <dbReference type="SAM" id="MobiDB-lite"/>
    </source>
</evidence>
<name>A0A9N9XN65_PHYSR</name>
<dbReference type="EMBL" id="OU900103">
    <property type="protein sequence ID" value="CAG9855515.1"/>
    <property type="molecule type" value="Genomic_DNA"/>
</dbReference>
<dbReference type="CDD" id="cd00174">
    <property type="entry name" value="SH3"/>
    <property type="match status" value="1"/>
</dbReference>
<feature type="domain" description="SH3" evidence="4">
    <location>
        <begin position="249"/>
        <end position="308"/>
    </location>
</feature>
<protein>
    <recommendedName>
        <fullName evidence="4">SH3 domain-containing protein</fullName>
    </recommendedName>
</protein>
<feature type="region of interest" description="Disordered" evidence="3">
    <location>
        <begin position="162"/>
        <end position="186"/>
    </location>
</feature>